<feature type="region of interest" description="Disordered" evidence="1">
    <location>
        <begin position="1"/>
        <end position="26"/>
    </location>
</feature>
<feature type="compositionally biased region" description="Low complexity" evidence="1">
    <location>
        <begin position="61"/>
        <end position="79"/>
    </location>
</feature>
<dbReference type="AlphaFoldDB" id="A0A1J7IYD8"/>
<evidence type="ECO:0000256" key="1">
    <source>
        <dbReference type="SAM" id="MobiDB-lite"/>
    </source>
</evidence>
<protein>
    <submittedName>
        <fullName evidence="2">Uncharacterized protein</fullName>
    </submittedName>
</protein>
<feature type="compositionally biased region" description="Low complexity" evidence="1">
    <location>
        <begin position="1"/>
        <end position="17"/>
    </location>
</feature>
<reference evidence="2 3" key="1">
    <citation type="submission" date="2016-10" db="EMBL/GenBank/DDBJ databases">
        <title>Draft genome sequence of Coniochaeta ligniaria NRRL30616, a lignocellulolytic fungus for bioabatement of inhibitors in plant biomass hydrolysates.</title>
        <authorList>
            <consortium name="DOE Joint Genome Institute"/>
            <person name="Jimenez D.J."/>
            <person name="Hector R.E."/>
            <person name="Riley R."/>
            <person name="Sun H."/>
            <person name="Grigoriev I.V."/>
            <person name="Van Elsas J.D."/>
            <person name="Nichols N.N."/>
        </authorList>
    </citation>
    <scope>NUCLEOTIDE SEQUENCE [LARGE SCALE GENOMIC DNA]</scope>
    <source>
        <strain evidence="2 3">NRRL 30616</strain>
    </source>
</reference>
<dbReference type="OrthoDB" id="5221152at2759"/>
<dbReference type="InParanoid" id="A0A1J7IYD8"/>
<organism evidence="2 3">
    <name type="scientific">Coniochaeta ligniaria NRRL 30616</name>
    <dbReference type="NCBI Taxonomy" id="1408157"/>
    <lineage>
        <taxon>Eukaryota</taxon>
        <taxon>Fungi</taxon>
        <taxon>Dikarya</taxon>
        <taxon>Ascomycota</taxon>
        <taxon>Pezizomycotina</taxon>
        <taxon>Sordariomycetes</taxon>
        <taxon>Sordariomycetidae</taxon>
        <taxon>Coniochaetales</taxon>
        <taxon>Coniochaetaceae</taxon>
        <taxon>Coniochaeta</taxon>
    </lineage>
</organism>
<accession>A0A1J7IYD8</accession>
<dbReference type="Proteomes" id="UP000182658">
    <property type="component" value="Unassembled WGS sequence"/>
</dbReference>
<name>A0A1J7IYD8_9PEZI</name>
<feature type="region of interest" description="Disordered" evidence="1">
    <location>
        <begin position="54"/>
        <end position="79"/>
    </location>
</feature>
<keyword evidence="3" id="KW-1185">Reference proteome</keyword>
<evidence type="ECO:0000313" key="2">
    <source>
        <dbReference type="EMBL" id="OIW32518.1"/>
    </source>
</evidence>
<dbReference type="EMBL" id="KV875095">
    <property type="protein sequence ID" value="OIW32518.1"/>
    <property type="molecule type" value="Genomic_DNA"/>
</dbReference>
<sequence length="79" mass="8274">MPSTATPSSSAAAPAPALGSDRLRSHLETNPVKFHVKAGNAKWACTLMHRNSYERQRAARTDSSTSTATNSSASSIGSK</sequence>
<evidence type="ECO:0000313" key="3">
    <source>
        <dbReference type="Proteomes" id="UP000182658"/>
    </source>
</evidence>
<gene>
    <name evidence="2" type="ORF">CONLIGDRAFT_630199</name>
</gene>
<proteinExistence type="predicted"/>